<feature type="compositionally biased region" description="Low complexity" evidence="1">
    <location>
        <begin position="10"/>
        <end position="24"/>
    </location>
</feature>
<proteinExistence type="predicted"/>
<organism evidence="2 3">
    <name type="scientific">Pleurodeles waltl</name>
    <name type="common">Iberian ribbed newt</name>
    <dbReference type="NCBI Taxonomy" id="8319"/>
    <lineage>
        <taxon>Eukaryota</taxon>
        <taxon>Metazoa</taxon>
        <taxon>Chordata</taxon>
        <taxon>Craniata</taxon>
        <taxon>Vertebrata</taxon>
        <taxon>Euteleostomi</taxon>
        <taxon>Amphibia</taxon>
        <taxon>Batrachia</taxon>
        <taxon>Caudata</taxon>
        <taxon>Salamandroidea</taxon>
        <taxon>Salamandridae</taxon>
        <taxon>Pleurodelinae</taxon>
        <taxon>Pleurodeles</taxon>
    </lineage>
</organism>
<comment type="caution">
    <text evidence="2">The sequence shown here is derived from an EMBL/GenBank/DDBJ whole genome shotgun (WGS) entry which is preliminary data.</text>
</comment>
<evidence type="ECO:0000313" key="3">
    <source>
        <dbReference type="Proteomes" id="UP001066276"/>
    </source>
</evidence>
<accession>A0AAV7V0N1</accession>
<gene>
    <name evidence="2" type="ORF">NDU88_003671</name>
</gene>
<dbReference type="AlphaFoldDB" id="A0AAV7V0N1"/>
<evidence type="ECO:0000313" key="2">
    <source>
        <dbReference type="EMBL" id="KAJ1194382.1"/>
    </source>
</evidence>
<reference evidence="2" key="1">
    <citation type="journal article" date="2022" name="bioRxiv">
        <title>Sequencing and chromosome-scale assembly of the giantPleurodeles waltlgenome.</title>
        <authorList>
            <person name="Brown T."/>
            <person name="Elewa A."/>
            <person name="Iarovenko S."/>
            <person name="Subramanian E."/>
            <person name="Araus A.J."/>
            <person name="Petzold A."/>
            <person name="Susuki M."/>
            <person name="Suzuki K.-i.T."/>
            <person name="Hayashi T."/>
            <person name="Toyoda A."/>
            <person name="Oliveira C."/>
            <person name="Osipova E."/>
            <person name="Leigh N.D."/>
            <person name="Simon A."/>
            <person name="Yun M.H."/>
        </authorList>
    </citation>
    <scope>NUCLEOTIDE SEQUENCE</scope>
    <source>
        <strain evidence="2">20211129_DDA</strain>
        <tissue evidence="2">Liver</tissue>
    </source>
</reference>
<sequence length="102" mass="11287">MSGDRRIEAARGSSARRNSSGDSGQPCRLPRLTENMSERKPPQLTCAVDEPYSQQIEPISQTEAFQGLKEIPPFNPIEGFLSIRGESHGLFFRVSGGRECMC</sequence>
<protein>
    <submittedName>
        <fullName evidence="2">Uncharacterized protein</fullName>
    </submittedName>
</protein>
<dbReference type="EMBL" id="JANPWB010000004">
    <property type="protein sequence ID" value="KAJ1194382.1"/>
    <property type="molecule type" value="Genomic_DNA"/>
</dbReference>
<keyword evidence="3" id="KW-1185">Reference proteome</keyword>
<evidence type="ECO:0000256" key="1">
    <source>
        <dbReference type="SAM" id="MobiDB-lite"/>
    </source>
</evidence>
<dbReference type="Proteomes" id="UP001066276">
    <property type="component" value="Chromosome 2_2"/>
</dbReference>
<name>A0AAV7V0N1_PLEWA</name>
<feature type="region of interest" description="Disordered" evidence="1">
    <location>
        <begin position="1"/>
        <end position="41"/>
    </location>
</feature>